<keyword evidence="1" id="KW-0472">Membrane</keyword>
<keyword evidence="3" id="KW-1185">Reference proteome</keyword>
<dbReference type="Pfam" id="PF05137">
    <property type="entry name" value="PilN"/>
    <property type="match status" value="1"/>
</dbReference>
<dbReference type="GO" id="GO:0043683">
    <property type="term" value="P:type IV pilus assembly"/>
    <property type="evidence" value="ECO:0007669"/>
    <property type="project" value="TreeGrafter"/>
</dbReference>
<dbReference type="GO" id="GO:0043107">
    <property type="term" value="P:type IV pilus-dependent motility"/>
    <property type="evidence" value="ECO:0007669"/>
    <property type="project" value="TreeGrafter"/>
</dbReference>
<dbReference type="PANTHER" id="PTHR40278">
    <property type="entry name" value="DNA UTILIZATION PROTEIN HOFN"/>
    <property type="match status" value="1"/>
</dbReference>
<dbReference type="STRING" id="1603606.DSOUD_2150"/>
<evidence type="ECO:0000313" key="3">
    <source>
        <dbReference type="Proteomes" id="UP000057158"/>
    </source>
</evidence>
<dbReference type="OrthoDB" id="5296173at2"/>
<dbReference type="PANTHER" id="PTHR40278:SF2">
    <property type="entry name" value="TYPE IV PILUS INNER MEMBRANE COMPONENT PILN"/>
    <property type="match status" value="1"/>
</dbReference>
<dbReference type="InterPro" id="IPR052534">
    <property type="entry name" value="Extracell_DNA_Util/SecSys_Comp"/>
</dbReference>
<gene>
    <name evidence="2" type="primary">pilN</name>
    <name evidence="2" type="ORF">DSOUD_2150</name>
</gene>
<dbReference type="KEGG" id="des:DSOUD_2150"/>
<feature type="transmembrane region" description="Helical" evidence="1">
    <location>
        <begin position="21"/>
        <end position="43"/>
    </location>
</feature>
<evidence type="ECO:0000313" key="2">
    <source>
        <dbReference type="EMBL" id="ALC16915.1"/>
    </source>
</evidence>
<dbReference type="PATRIC" id="fig|1603606.3.peg.2323"/>
<accession>A0A0M4D1G8</accession>
<organism evidence="2 3">
    <name type="scientific">Desulfuromonas soudanensis</name>
    <dbReference type="NCBI Taxonomy" id="1603606"/>
    <lineage>
        <taxon>Bacteria</taxon>
        <taxon>Pseudomonadati</taxon>
        <taxon>Thermodesulfobacteriota</taxon>
        <taxon>Desulfuromonadia</taxon>
        <taxon>Desulfuromonadales</taxon>
        <taxon>Desulfuromonadaceae</taxon>
        <taxon>Desulfuromonas</taxon>
    </lineage>
</organism>
<protein>
    <submittedName>
        <fullName evidence="2">Type IV pilus assembly protein PilN</fullName>
    </submittedName>
</protein>
<keyword evidence="1" id="KW-1133">Transmembrane helix</keyword>
<dbReference type="Proteomes" id="UP000057158">
    <property type="component" value="Chromosome"/>
</dbReference>
<sequence>MIRINLLPVRAAQKKEQLRGQIAIAVFATVLAFAAFGAFYVMLGQKVRDEEASIAAKNAEINRLKTAIGEVAQFKKLQEELRGKLAVLDKLKEGKSGPVHLLDELSRILPEKVWLTSFKEMSGSITINGVGLNEESVAQFLRDLESSPYYVGVDLQVIEQTKQGEVNLQKFEIICNVETPVKDLSAKGGGN</sequence>
<dbReference type="AlphaFoldDB" id="A0A0M4D1G8"/>
<proteinExistence type="predicted"/>
<name>A0A0M4D1G8_9BACT</name>
<reference evidence="2 3" key="1">
    <citation type="submission" date="2015-07" db="EMBL/GenBank/DDBJ databases">
        <title>Isolation and Genomic Characterization of a Novel Halophilic Metal-Reducing Deltaproteobacterium from the Deep Subsurface.</title>
        <authorList>
            <person name="Badalamenti J.P."/>
            <person name="Summers Z.M."/>
            <person name="Gralnick J.A."/>
            <person name="Bond D.R."/>
        </authorList>
    </citation>
    <scope>NUCLEOTIDE SEQUENCE [LARGE SCALE GENOMIC DNA]</scope>
    <source>
        <strain evidence="2 3">WTL</strain>
    </source>
</reference>
<dbReference type="EMBL" id="CP010802">
    <property type="protein sequence ID" value="ALC16915.1"/>
    <property type="molecule type" value="Genomic_DNA"/>
</dbReference>
<keyword evidence="1" id="KW-0812">Transmembrane</keyword>
<evidence type="ECO:0000256" key="1">
    <source>
        <dbReference type="SAM" id="Phobius"/>
    </source>
</evidence>
<dbReference type="RefSeq" id="WP_053550967.1">
    <property type="nucleotide sequence ID" value="NZ_CP010802.1"/>
</dbReference>
<dbReference type="InterPro" id="IPR007813">
    <property type="entry name" value="PilN"/>
</dbReference>